<dbReference type="OrthoDB" id="163768at2"/>
<dbReference type="Pfam" id="PF16976">
    <property type="entry name" value="RcpC"/>
    <property type="match status" value="1"/>
</dbReference>
<gene>
    <name evidence="3" type="primary">ctpC</name>
    <name evidence="3" type="ORF">GCM10011499_06010</name>
</gene>
<name>A0A916R9D1_9HYPH</name>
<feature type="region of interest" description="Disordered" evidence="1">
    <location>
        <begin position="263"/>
        <end position="306"/>
    </location>
</feature>
<dbReference type="InterPro" id="IPR013974">
    <property type="entry name" value="SAF"/>
</dbReference>
<keyword evidence="4" id="KW-1185">Reference proteome</keyword>
<dbReference type="EMBL" id="BMKB01000001">
    <property type="protein sequence ID" value="GGA39364.1"/>
    <property type="molecule type" value="Genomic_DNA"/>
</dbReference>
<reference evidence="3 4" key="1">
    <citation type="journal article" date="2014" name="Int. J. Syst. Evol. Microbiol.">
        <title>Complete genome sequence of Corynebacterium casei LMG S-19264T (=DSM 44701T), isolated from a smear-ripened cheese.</title>
        <authorList>
            <consortium name="US DOE Joint Genome Institute (JGI-PGF)"/>
            <person name="Walter F."/>
            <person name="Albersmeier A."/>
            <person name="Kalinowski J."/>
            <person name="Ruckert C."/>
        </authorList>
    </citation>
    <scope>NUCLEOTIDE SEQUENCE [LARGE SCALE GENOMIC DNA]</scope>
    <source>
        <strain evidence="3 4">CGMCC 1.15896</strain>
    </source>
</reference>
<dbReference type="AlphaFoldDB" id="A0A916R9D1"/>
<organism evidence="3 4">
    <name type="scientific">Pelagibacterium lentulum</name>
    <dbReference type="NCBI Taxonomy" id="2029865"/>
    <lineage>
        <taxon>Bacteria</taxon>
        <taxon>Pseudomonadati</taxon>
        <taxon>Pseudomonadota</taxon>
        <taxon>Alphaproteobacteria</taxon>
        <taxon>Hyphomicrobiales</taxon>
        <taxon>Devosiaceae</taxon>
        <taxon>Pelagibacterium</taxon>
    </lineage>
</organism>
<feature type="compositionally biased region" description="Polar residues" evidence="1">
    <location>
        <begin position="279"/>
        <end position="296"/>
    </location>
</feature>
<dbReference type="Proteomes" id="UP000596977">
    <property type="component" value="Unassembled WGS sequence"/>
</dbReference>
<feature type="domain" description="SAF" evidence="2">
    <location>
        <begin position="46"/>
        <end position="114"/>
    </location>
</feature>
<protein>
    <submittedName>
        <fullName evidence="3">Flp pilus assembly protein CpaB</fullName>
    </submittedName>
</protein>
<dbReference type="NCBIfam" id="TIGR03177">
    <property type="entry name" value="pilus_cpaB"/>
    <property type="match status" value="1"/>
</dbReference>
<evidence type="ECO:0000313" key="3">
    <source>
        <dbReference type="EMBL" id="GGA39364.1"/>
    </source>
</evidence>
<dbReference type="SMART" id="SM00858">
    <property type="entry name" value="SAF"/>
    <property type="match status" value="1"/>
</dbReference>
<evidence type="ECO:0000313" key="4">
    <source>
        <dbReference type="Proteomes" id="UP000596977"/>
    </source>
</evidence>
<dbReference type="InterPro" id="IPR017592">
    <property type="entry name" value="Pilus_assmbl_Flp-typ_CpaB"/>
</dbReference>
<sequence length="306" mass="31845">MRPARILLIVVALVAGGLAAFLATRGPSPEPTAPQEVAQVRTEPTVRVLVANTAIGLGQRLTANDVTWQDWPEGAVRPDYITSQMVPDAPTQISGAVARFEFFNGEPIREAKLVNSTQGYLSAVISEGMRAVSVGVTAESASGGFIVPNDRVDVVLTRSSSTYSETILSNVRVLAIGERLGEVGATSGSGNPQEPSSQRFESNQIATLEMTPTQAEVILNSASAGRLALVLRSVVDFAETPSANGGRSQAIRLIRYGNEQAVASGNTSSAPSVVGPSALETSRGLSGQPGNQSSAADSDALSVEIR</sequence>
<dbReference type="CDD" id="cd11614">
    <property type="entry name" value="SAF_CpaB_FlgA_like"/>
    <property type="match status" value="1"/>
</dbReference>
<dbReference type="InterPro" id="IPR031571">
    <property type="entry name" value="RcpC_dom"/>
</dbReference>
<accession>A0A916R9D1</accession>
<proteinExistence type="predicted"/>
<comment type="caution">
    <text evidence="3">The sequence shown here is derived from an EMBL/GenBank/DDBJ whole genome shotgun (WGS) entry which is preliminary data.</text>
</comment>
<dbReference type="Pfam" id="PF08666">
    <property type="entry name" value="SAF"/>
    <property type="match status" value="1"/>
</dbReference>
<evidence type="ECO:0000256" key="1">
    <source>
        <dbReference type="SAM" id="MobiDB-lite"/>
    </source>
</evidence>
<dbReference type="RefSeq" id="WP_127073371.1">
    <property type="nucleotide sequence ID" value="NZ_BMKB01000001.1"/>
</dbReference>
<evidence type="ECO:0000259" key="2">
    <source>
        <dbReference type="SMART" id="SM00858"/>
    </source>
</evidence>